<sequence>MVETLVVVKRGNQIESRHSGSIAVVDYEGNQLYAVGDVGRVTLTRSVLKPIQAIPVIQSGAADRFLFTDKEISICCGSHNGEQQHTKVVESMLFRLGLTEENLQCGVHAPYSQASYGELLRQGVEPTPIHNNCSGKHAGMLALALQLQSDISTYHHLEHPVQRKIEEALLALSGLKGDELVTEIDGCGVPTFGLPLHNLAHVYAQLAHPEKLDSLSLRTTVKRIVSSMMAYPEMVSGTDEFCTDVMRALPGKVLAKGGAEGVYCMGLPEKGIGIAIKIDDGAFRAAYPAAMEVLKQLGVLDAKEEEALLNYRKPPITNRRKEMVGVIEPVFALNE</sequence>
<dbReference type="OrthoDB" id="9770793at2"/>
<dbReference type="PANTHER" id="PTHR42110:SF1">
    <property type="entry name" value="L-ASPARAGINASE, PUTATIVE (AFU_ORTHOLOGUE AFUA_3G11890)-RELATED"/>
    <property type="match status" value="1"/>
</dbReference>
<proteinExistence type="predicted"/>
<evidence type="ECO:0000313" key="1">
    <source>
        <dbReference type="EMBL" id="RNB87019.1"/>
    </source>
</evidence>
<organism evidence="1 2">
    <name type="scientific">Brevibacillus fluminis</name>
    <dbReference type="NCBI Taxonomy" id="511487"/>
    <lineage>
        <taxon>Bacteria</taxon>
        <taxon>Bacillati</taxon>
        <taxon>Bacillota</taxon>
        <taxon>Bacilli</taxon>
        <taxon>Bacillales</taxon>
        <taxon>Paenibacillaceae</taxon>
        <taxon>Brevibacillus</taxon>
    </lineage>
</organism>
<reference evidence="1 2" key="1">
    <citation type="submission" date="2018-10" db="EMBL/GenBank/DDBJ databases">
        <title>Phylogenomics of Brevibacillus.</title>
        <authorList>
            <person name="Dunlap C."/>
        </authorList>
    </citation>
    <scope>NUCLEOTIDE SEQUENCE [LARGE SCALE GENOMIC DNA]</scope>
    <source>
        <strain evidence="1 2">JCM 15716</strain>
    </source>
</reference>
<evidence type="ECO:0000313" key="2">
    <source>
        <dbReference type="Proteomes" id="UP000271031"/>
    </source>
</evidence>
<dbReference type="EMBL" id="RHHQ01000012">
    <property type="protein sequence ID" value="RNB87019.1"/>
    <property type="molecule type" value="Genomic_DNA"/>
</dbReference>
<accession>A0A3M8DHE1</accession>
<dbReference type="AlphaFoldDB" id="A0A3M8DHE1"/>
<gene>
    <name evidence="1" type="ORF">EDM56_15070</name>
</gene>
<name>A0A3M8DHE1_9BACL</name>
<comment type="caution">
    <text evidence="1">The sequence shown here is derived from an EMBL/GenBank/DDBJ whole genome shotgun (WGS) entry which is preliminary data.</text>
</comment>
<dbReference type="PANTHER" id="PTHR42110">
    <property type="entry name" value="L-ASPARAGINASE, PUTATIVE (AFU_ORTHOLOGUE AFUA_3G11890)-RELATED"/>
    <property type="match status" value="1"/>
</dbReference>
<dbReference type="Proteomes" id="UP000271031">
    <property type="component" value="Unassembled WGS sequence"/>
</dbReference>
<dbReference type="InterPro" id="IPR010349">
    <property type="entry name" value="Asparaginase_II"/>
</dbReference>
<keyword evidence="2" id="KW-1185">Reference proteome</keyword>
<protein>
    <submittedName>
        <fullName evidence="1">Asparaginase</fullName>
    </submittedName>
</protein>
<dbReference type="Pfam" id="PF06089">
    <property type="entry name" value="Asparaginase_II"/>
    <property type="match status" value="1"/>
</dbReference>
<dbReference type="RefSeq" id="WP_122918717.1">
    <property type="nucleotide sequence ID" value="NZ_RHHQ01000012.1"/>
</dbReference>